<gene>
    <name evidence="2" type="ORF">TRIUR3_08251</name>
</gene>
<protein>
    <submittedName>
        <fullName evidence="2">Uncharacterized protein</fullName>
    </submittedName>
</protein>
<feature type="region of interest" description="Disordered" evidence="1">
    <location>
        <begin position="1"/>
        <end position="36"/>
    </location>
</feature>
<reference evidence="2" key="1">
    <citation type="journal article" date="2013" name="Nature">
        <title>Draft genome of the wheat A-genome progenitor Triticum urartu.</title>
        <authorList>
            <person name="Ling H.Q."/>
            <person name="Zhao S."/>
            <person name="Liu D."/>
            <person name="Wang J."/>
            <person name="Sun H."/>
            <person name="Zhang C."/>
            <person name="Fan H."/>
            <person name="Li D."/>
            <person name="Dong L."/>
            <person name="Tao Y."/>
            <person name="Gao C."/>
            <person name="Wu H."/>
            <person name="Li Y."/>
            <person name="Cui Y."/>
            <person name="Guo X."/>
            <person name="Zheng S."/>
            <person name="Wang B."/>
            <person name="Yu K."/>
            <person name="Liang Q."/>
            <person name="Yang W."/>
            <person name="Lou X."/>
            <person name="Chen J."/>
            <person name="Feng M."/>
            <person name="Jian J."/>
            <person name="Zhang X."/>
            <person name="Luo G."/>
            <person name="Jiang Y."/>
            <person name="Liu J."/>
            <person name="Wang Z."/>
            <person name="Sha Y."/>
            <person name="Zhang B."/>
            <person name="Wu H."/>
            <person name="Tang D."/>
            <person name="Shen Q."/>
            <person name="Xue P."/>
            <person name="Zou S."/>
            <person name="Wang X."/>
            <person name="Liu X."/>
            <person name="Wang F."/>
            <person name="Yang Y."/>
            <person name="An X."/>
            <person name="Dong Z."/>
            <person name="Zhang K."/>
            <person name="Zhang X."/>
            <person name="Luo M.C."/>
            <person name="Dvorak J."/>
            <person name="Tong Y."/>
            <person name="Wang J."/>
            <person name="Yang H."/>
            <person name="Li Z."/>
            <person name="Wang D."/>
            <person name="Zhang A."/>
            <person name="Wang J."/>
        </authorList>
    </citation>
    <scope>NUCLEOTIDE SEQUENCE</scope>
</reference>
<evidence type="ECO:0000256" key="1">
    <source>
        <dbReference type="SAM" id="MobiDB-lite"/>
    </source>
</evidence>
<organism evidence="2">
    <name type="scientific">Triticum urartu</name>
    <name type="common">Red wild einkorn</name>
    <name type="synonym">Crithodium urartu</name>
    <dbReference type="NCBI Taxonomy" id="4572"/>
    <lineage>
        <taxon>Eukaryota</taxon>
        <taxon>Viridiplantae</taxon>
        <taxon>Streptophyta</taxon>
        <taxon>Embryophyta</taxon>
        <taxon>Tracheophyta</taxon>
        <taxon>Spermatophyta</taxon>
        <taxon>Magnoliopsida</taxon>
        <taxon>Liliopsida</taxon>
        <taxon>Poales</taxon>
        <taxon>Poaceae</taxon>
        <taxon>BOP clade</taxon>
        <taxon>Pooideae</taxon>
        <taxon>Triticodae</taxon>
        <taxon>Triticeae</taxon>
        <taxon>Triticinae</taxon>
        <taxon>Triticum</taxon>
    </lineage>
</organism>
<evidence type="ECO:0000313" key="2">
    <source>
        <dbReference type="EMBL" id="EMS58942.1"/>
    </source>
</evidence>
<proteinExistence type="predicted"/>
<name>M7ZFU0_TRIUA</name>
<dbReference type="EMBL" id="KD126378">
    <property type="protein sequence ID" value="EMS58942.1"/>
    <property type="molecule type" value="Genomic_DNA"/>
</dbReference>
<dbReference type="AlphaFoldDB" id="M7ZFU0"/>
<accession>M7ZFU0</accession>
<sequence length="51" mass="5644">MAAPTYPSRPGTRRKTPPSLSTDWALTGGSEGERRRKELGEWRLGFANQVA</sequence>